<dbReference type="CDD" id="cd00067">
    <property type="entry name" value="GAL4"/>
    <property type="match status" value="1"/>
</dbReference>
<proteinExistence type="predicted"/>
<reference evidence="4" key="1">
    <citation type="submission" date="2021-01" db="EMBL/GenBank/DDBJ databases">
        <authorList>
            <person name="Kaushik A."/>
        </authorList>
    </citation>
    <scope>NUCLEOTIDE SEQUENCE</scope>
    <source>
        <strain evidence="4">AG1-1A</strain>
    </source>
</reference>
<name>A0A8H3GC51_9AGAM</name>
<dbReference type="EMBL" id="CAJMWR010002346">
    <property type="protein sequence ID" value="CAE6443637.1"/>
    <property type="molecule type" value="Genomic_DNA"/>
</dbReference>
<keyword evidence="2" id="KW-0539">Nucleus</keyword>
<dbReference type="InterPro" id="IPR036864">
    <property type="entry name" value="Zn2-C6_fun-type_DNA-bd_sf"/>
</dbReference>
<evidence type="ECO:0000259" key="3">
    <source>
        <dbReference type="PROSITE" id="PS50048"/>
    </source>
</evidence>
<dbReference type="PROSITE" id="PS50048">
    <property type="entry name" value="ZN2_CY6_FUNGAL_2"/>
    <property type="match status" value="1"/>
</dbReference>
<gene>
    <name evidence="4" type="ORF">RDB_LOCUS81919</name>
</gene>
<dbReference type="PROSITE" id="PS00463">
    <property type="entry name" value="ZN2_CY6_FUNGAL_1"/>
    <property type="match status" value="1"/>
</dbReference>
<comment type="subcellular location">
    <subcellularLocation>
        <location evidence="1">Nucleus</location>
    </subcellularLocation>
</comment>
<dbReference type="PANTHER" id="PTHR37534">
    <property type="entry name" value="TRANSCRIPTIONAL ACTIVATOR PROTEIN UGA3"/>
    <property type="match status" value="1"/>
</dbReference>
<evidence type="ECO:0000256" key="1">
    <source>
        <dbReference type="ARBA" id="ARBA00004123"/>
    </source>
</evidence>
<dbReference type="PANTHER" id="PTHR37534:SF46">
    <property type="entry name" value="ZN(II)2CYS6 TRANSCRIPTION FACTOR (EUROFUNG)"/>
    <property type="match status" value="1"/>
</dbReference>
<feature type="domain" description="Zn(2)-C6 fungal-type" evidence="3">
    <location>
        <begin position="13"/>
        <end position="41"/>
    </location>
</feature>
<dbReference type="Pfam" id="PF00172">
    <property type="entry name" value="Zn_clus"/>
    <property type="match status" value="1"/>
</dbReference>
<dbReference type="GO" id="GO:0005634">
    <property type="term" value="C:nucleus"/>
    <property type="evidence" value="ECO:0007669"/>
    <property type="project" value="UniProtKB-SubCell"/>
</dbReference>
<accession>A0A8H3GC51</accession>
<protein>
    <recommendedName>
        <fullName evidence="3">Zn(2)-C6 fungal-type domain-containing protein</fullName>
    </recommendedName>
</protein>
<dbReference type="GO" id="GO:0000981">
    <property type="term" value="F:DNA-binding transcription factor activity, RNA polymerase II-specific"/>
    <property type="evidence" value="ECO:0007669"/>
    <property type="project" value="InterPro"/>
</dbReference>
<dbReference type="Proteomes" id="UP000663840">
    <property type="component" value="Unassembled WGS sequence"/>
</dbReference>
<dbReference type="AlphaFoldDB" id="A0A8H3GC51"/>
<evidence type="ECO:0000313" key="5">
    <source>
        <dbReference type="Proteomes" id="UP000663840"/>
    </source>
</evidence>
<sequence>MSQKNVPGRVATSCLTCRRGHMKCDMRQPICSRCEKRGTECLGYGHNQRGVARSALPKATKPRPILPKGQEADRRILTQPKEVSLISKSSGEESLSDHFSLNLQLCLGETSEFGSSSIETPQLSGLILLDTGAEDRREGYDISQQVIHSYPQRSSSYSYQCITEPSASINPFLIVSQLLPSSPSDPIAAYLGGPQFEHYALSLFERTIGHAYFKPMKDHLAQLRGAMVSRLRASPSSRWIILISIKIYEDIIEGDRSQTDIHVHWIERTAASIYRRFGQNLTPQETKYLRADWLEISIISSIFGRGPNAYVALRNATPTFLQGVYSLPGIWSGGSDPTLIPLLEVIKSEDYSLSTYTLVDCMCALSFGLPQQIEYDTTARVLPDDFLPHEWATGIPTEFHLLLADINACRDKSPRARDWREIEHILVHWESRMIRNDEYWESWMSVAWLAIQESWRLTLLAYLYLAVCGLPSDDVQIQQCSTQILQVVGTVKKREPSDLAVSFFVQYLIVGICARRENHRRITRSKLSDPTTGGLDFVPVLDHLWHGAGLGGHAITWSDYLHSRETLIPVPM</sequence>
<organism evidence="4 5">
    <name type="scientific">Rhizoctonia solani</name>
    <dbReference type="NCBI Taxonomy" id="456999"/>
    <lineage>
        <taxon>Eukaryota</taxon>
        <taxon>Fungi</taxon>
        <taxon>Dikarya</taxon>
        <taxon>Basidiomycota</taxon>
        <taxon>Agaricomycotina</taxon>
        <taxon>Agaricomycetes</taxon>
        <taxon>Cantharellales</taxon>
        <taxon>Ceratobasidiaceae</taxon>
        <taxon>Rhizoctonia</taxon>
    </lineage>
</organism>
<evidence type="ECO:0000313" key="4">
    <source>
        <dbReference type="EMBL" id="CAE6443637.1"/>
    </source>
</evidence>
<dbReference type="SMART" id="SM00066">
    <property type="entry name" value="GAL4"/>
    <property type="match status" value="1"/>
</dbReference>
<dbReference type="Gene3D" id="4.10.240.10">
    <property type="entry name" value="Zn(2)-C6 fungal-type DNA-binding domain"/>
    <property type="match status" value="1"/>
</dbReference>
<comment type="caution">
    <text evidence="4">The sequence shown here is derived from an EMBL/GenBank/DDBJ whole genome shotgun (WGS) entry which is preliminary data.</text>
</comment>
<dbReference type="Pfam" id="PF11951">
    <property type="entry name" value="Fungal_trans_2"/>
    <property type="match status" value="1"/>
</dbReference>
<evidence type="ECO:0000256" key="2">
    <source>
        <dbReference type="ARBA" id="ARBA00023242"/>
    </source>
</evidence>
<dbReference type="SUPFAM" id="SSF57701">
    <property type="entry name" value="Zn2/Cys6 DNA-binding domain"/>
    <property type="match status" value="1"/>
</dbReference>
<dbReference type="InterPro" id="IPR001138">
    <property type="entry name" value="Zn2Cys6_DnaBD"/>
</dbReference>
<dbReference type="GO" id="GO:0008270">
    <property type="term" value="F:zinc ion binding"/>
    <property type="evidence" value="ECO:0007669"/>
    <property type="project" value="InterPro"/>
</dbReference>
<dbReference type="InterPro" id="IPR021858">
    <property type="entry name" value="Fun_TF"/>
</dbReference>